<keyword evidence="7" id="KW-0819">tRNA processing</keyword>
<evidence type="ECO:0000313" key="10">
    <source>
        <dbReference type="EMBL" id="KAK7694850.1"/>
    </source>
</evidence>
<comment type="subcellular location">
    <subcellularLocation>
        <location evidence="2">Cytoplasm</location>
    </subcellularLocation>
    <subcellularLocation>
        <location evidence="1">Nucleus</location>
    </subcellularLocation>
</comment>
<evidence type="ECO:0000313" key="11">
    <source>
        <dbReference type="Proteomes" id="UP001385951"/>
    </source>
</evidence>
<evidence type="ECO:0000256" key="4">
    <source>
        <dbReference type="ARBA" id="ARBA00007573"/>
    </source>
</evidence>
<reference evidence="10 11" key="1">
    <citation type="submission" date="2022-09" db="EMBL/GenBank/DDBJ databases">
        <authorList>
            <person name="Palmer J.M."/>
        </authorList>
    </citation>
    <scope>NUCLEOTIDE SEQUENCE [LARGE SCALE GENOMIC DNA]</scope>
    <source>
        <strain evidence="10 11">DSM 7382</strain>
    </source>
</reference>
<comment type="similarity">
    <text evidence="4">Belongs to the ELP4 family.</text>
</comment>
<dbReference type="Pfam" id="PF05625">
    <property type="entry name" value="PAXNEB"/>
    <property type="match status" value="1"/>
</dbReference>
<evidence type="ECO:0000256" key="9">
    <source>
        <dbReference type="SAM" id="MobiDB-lite"/>
    </source>
</evidence>
<evidence type="ECO:0000256" key="1">
    <source>
        <dbReference type="ARBA" id="ARBA00004123"/>
    </source>
</evidence>
<evidence type="ECO:0000256" key="2">
    <source>
        <dbReference type="ARBA" id="ARBA00004496"/>
    </source>
</evidence>
<dbReference type="Gene3D" id="3.40.50.300">
    <property type="entry name" value="P-loop containing nucleotide triphosphate hydrolases"/>
    <property type="match status" value="1"/>
</dbReference>
<keyword evidence="8" id="KW-0539">Nucleus</keyword>
<keyword evidence="11" id="KW-1185">Reference proteome</keyword>
<keyword evidence="6" id="KW-0963">Cytoplasm</keyword>
<feature type="compositionally biased region" description="Basic residues" evidence="9">
    <location>
        <begin position="425"/>
        <end position="436"/>
    </location>
</feature>
<accession>A0AAW0GUG9</accession>
<evidence type="ECO:0000256" key="6">
    <source>
        <dbReference type="ARBA" id="ARBA00022490"/>
    </source>
</evidence>
<dbReference type="EMBL" id="JASBNA010000002">
    <property type="protein sequence ID" value="KAK7694850.1"/>
    <property type="molecule type" value="Genomic_DNA"/>
</dbReference>
<dbReference type="GO" id="GO:0008023">
    <property type="term" value="C:transcription elongation factor complex"/>
    <property type="evidence" value="ECO:0007669"/>
    <property type="project" value="TreeGrafter"/>
</dbReference>
<gene>
    <name evidence="10" type="ORF">QCA50_002038</name>
</gene>
<dbReference type="PANTHER" id="PTHR12896">
    <property type="entry name" value="PAX6 NEIGHBOR PROTEIN PAXNEB"/>
    <property type="match status" value="1"/>
</dbReference>
<feature type="region of interest" description="Disordered" evidence="9">
    <location>
        <begin position="409"/>
        <end position="447"/>
    </location>
</feature>
<feature type="compositionally biased region" description="Basic and acidic residues" evidence="9">
    <location>
        <begin position="437"/>
        <end position="447"/>
    </location>
</feature>
<dbReference type="GO" id="GO:0005737">
    <property type="term" value="C:cytoplasm"/>
    <property type="evidence" value="ECO:0007669"/>
    <property type="project" value="UniProtKB-SubCell"/>
</dbReference>
<dbReference type="GO" id="GO:0002098">
    <property type="term" value="P:tRNA wobble uridine modification"/>
    <property type="evidence" value="ECO:0007669"/>
    <property type="project" value="InterPro"/>
</dbReference>
<evidence type="ECO:0000256" key="5">
    <source>
        <dbReference type="ARBA" id="ARBA00020265"/>
    </source>
</evidence>
<dbReference type="InterPro" id="IPR027417">
    <property type="entry name" value="P-loop_NTPase"/>
</dbReference>
<evidence type="ECO:0000256" key="7">
    <source>
        <dbReference type="ARBA" id="ARBA00022694"/>
    </source>
</evidence>
<dbReference type="PANTHER" id="PTHR12896:SF1">
    <property type="entry name" value="ELONGATOR COMPLEX PROTEIN 4"/>
    <property type="match status" value="1"/>
</dbReference>
<protein>
    <recommendedName>
        <fullName evidence="5">Elongator complex protein 4</fullName>
    </recommendedName>
</protein>
<dbReference type="CDD" id="cd19494">
    <property type="entry name" value="Elp4"/>
    <property type="match status" value="1"/>
</dbReference>
<organism evidence="10 11">
    <name type="scientific">Cerrena zonata</name>
    <dbReference type="NCBI Taxonomy" id="2478898"/>
    <lineage>
        <taxon>Eukaryota</taxon>
        <taxon>Fungi</taxon>
        <taxon>Dikarya</taxon>
        <taxon>Basidiomycota</taxon>
        <taxon>Agaricomycotina</taxon>
        <taxon>Agaricomycetes</taxon>
        <taxon>Polyporales</taxon>
        <taxon>Cerrenaceae</taxon>
        <taxon>Cerrena</taxon>
    </lineage>
</organism>
<dbReference type="Proteomes" id="UP001385951">
    <property type="component" value="Unassembled WGS sequence"/>
</dbReference>
<proteinExistence type="inferred from homology"/>
<name>A0AAW0GUG9_9APHY</name>
<comment type="pathway">
    <text evidence="3">tRNA modification; 5-methoxycarbonylmethyl-2-thiouridine-tRNA biosynthesis.</text>
</comment>
<dbReference type="AlphaFoldDB" id="A0AAW0GUG9"/>
<evidence type="ECO:0000256" key="3">
    <source>
        <dbReference type="ARBA" id="ARBA00005043"/>
    </source>
</evidence>
<evidence type="ECO:0000256" key="8">
    <source>
        <dbReference type="ARBA" id="ARBA00023242"/>
    </source>
</evidence>
<dbReference type="InterPro" id="IPR008728">
    <property type="entry name" value="Elongator_complex_protein_4"/>
</dbReference>
<sequence>MSSFKRKTSSHVTNPIGTRVIPGPVSTFITSSGVPSLDDILGGGLPLTCSLLVLASDLHTAYGELIQKYFIAQGLACGQTVCVLDDDAQQFVSECMWMPGQGAQVQNFVPSTNDHIDDEEDESSKSHDAKIKIAWRYEQMKQFQTTVSSASQSNEDFCKVFDLTSRIPSDIVNSSQLVSVNVTTNTDELPTRRLLRSIEEILKQEDPTSYKPIRICIPTLGSPQWGDVQPQELCYFLHTLRSIIRRHPHACLSISLAPHLCTDAWGGPGWTQKLGWLSDACVSLTAFTTNPSLSALFPSHHGFVHIHSLPAPHTLLSPSDKFSSLRGLSSSGENNLAFKCMRKRLIFETLHLDVEGGVGERRTTPSTTATVIEESTHAQHQHFHPPGNSIPSEALAKVEVQLEGVREQETKVEVQEQPAVPRPSAFKKAKPKKKVAFHSDRPDLYDF</sequence>
<dbReference type="GO" id="GO:0033588">
    <property type="term" value="C:elongator holoenzyme complex"/>
    <property type="evidence" value="ECO:0007669"/>
    <property type="project" value="InterPro"/>
</dbReference>
<comment type="caution">
    <text evidence="10">The sequence shown here is derived from an EMBL/GenBank/DDBJ whole genome shotgun (WGS) entry which is preliminary data.</text>
</comment>